<dbReference type="AlphaFoldDB" id="A0A382W206"/>
<proteinExistence type="predicted"/>
<dbReference type="EMBL" id="UINC01156437">
    <property type="protein sequence ID" value="SVD52852.1"/>
    <property type="molecule type" value="Genomic_DNA"/>
</dbReference>
<protein>
    <recommendedName>
        <fullName evidence="2">DUF374 domain-containing protein</fullName>
    </recommendedName>
</protein>
<organism evidence="1">
    <name type="scientific">marine metagenome</name>
    <dbReference type="NCBI Taxonomy" id="408172"/>
    <lineage>
        <taxon>unclassified sequences</taxon>
        <taxon>metagenomes</taxon>
        <taxon>ecological metagenomes</taxon>
    </lineage>
</organism>
<gene>
    <name evidence="1" type="ORF">METZ01_LOCUS405706</name>
</gene>
<evidence type="ECO:0008006" key="2">
    <source>
        <dbReference type="Google" id="ProtNLM"/>
    </source>
</evidence>
<sequence length="102" mass="11637">FWTRRGYDVAITPDGPRGPKYEVKEGIVMLAQLTGLPVVPISAQIHSKKVFGSWDAFQLPLPFARCDIRVGQPVRVPRESGPEEREAFRRTIQERMMELTID</sequence>
<reference evidence="1" key="1">
    <citation type="submission" date="2018-05" db="EMBL/GenBank/DDBJ databases">
        <authorList>
            <person name="Lanie J.A."/>
            <person name="Ng W.-L."/>
            <person name="Kazmierczak K.M."/>
            <person name="Andrzejewski T.M."/>
            <person name="Davidsen T.M."/>
            <person name="Wayne K.J."/>
            <person name="Tettelin H."/>
            <person name="Glass J.I."/>
            <person name="Rusch D."/>
            <person name="Podicherti R."/>
            <person name="Tsui H.-C.T."/>
            <person name="Winkler M.E."/>
        </authorList>
    </citation>
    <scope>NUCLEOTIDE SEQUENCE</scope>
</reference>
<name>A0A382W206_9ZZZZ</name>
<feature type="non-terminal residue" evidence="1">
    <location>
        <position position="1"/>
    </location>
</feature>
<evidence type="ECO:0000313" key="1">
    <source>
        <dbReference type="EMBL" id="SVD52852.1"/>
    </source>
</evidence>
<accession>A0A382W206</accession>